<name>A0A5B8V9U7_9BACT</name>
<dbReference type="SMART" id="SM00382">
    <property type="entry name" value="AAA"/>
    <property type="match status" value="2"/>
</dbReference>
<keyword evidence="3 5" id="KW-0067">ATP-binding</keyword>
<evidence type="ECO:0000256" key="1">
    <source>
        <dbReference type="ARBA" id="ARBA00022448"/>
    </source>
</evidence>
<dbReference type="Gene3D" id="3.40.50.300">
    <property type="entry name" value="P-loop containing nucleotide triphosphate hydrolases"/>
    <property type="match status" value="2"/>
</dbReference>
<dbReference type="RefSeq" id="WP_147188906.1">
    <property type="nucleotide sequence ID" value="NZ_CP042435.1"/>
</dbReference>
<dbReference type="InterPro" id="IPR003439">
    <property type="entry name" value="ABC_transporter-like_ATP-bd"/>
</dbReference>
<dbReference type="PANTHER" id="PTHR43553">
    <property type="entry name" value="HEAVY METAL TRANSPORTER"/>
    <property type="match status" value="1"/>
</dbReference>
<dbReference type="InterPro" id="IPR027417">
    <property type="entry name" value="P-loop_NTPase"/>
</dbReference>
<dbReference type="Proteomes" id="UP000321533">
    <property type="component" value="Chromosome"/>
</dbReference>
<dbReference type="PROSITE" id="PS50893">
    <property type="entry name" value="ABC_TRANSPORTER_2"/>
    <property type="match status" value="2"/>
</dbReference>
<evidence type="ECO:0000256" key="2">
    <source>
        <dbReference type="ARBA" id="ARBA00022741"/>
    </source>
</evidence>
<keyword evidence="6" id="KW-1185">Reference proteome</keyword>
<dbReference type="KEGG" id="pgin:FRZ67_07270"/>
<keyword evidence="1" id="KW-0813">Transport</keyword>
<dbReference type="SUPFAM" id="SSF52540">
    <property type="entry name" value="P-loop containing nucleoside triphosphate hydrolases"/>
    <property type="match status" value="2"/>
</dbReference>
<reference evidence="5 6" key="1">
    <citation type="journal article" date="2016" name="Int. J. Syst. Evol. Microbiol.">
        <title>Panacibacter ginsenosidivorans gen. nov., sp. nov., with ginsenoside converting activity isolated from soil of a ginseng field.</title>
        <authorList>
            <person name="Siddiqi M.Z."/>
            <person name="Muhammad Shafi S."/>
            <person name="Choi K.D."/>
            <person name="Im W.T."/>
        </authorList>
    </citation>
    <scope>NUCLEOTIDE SEQUENCE [LARGE SCALE GENOMIC DNA]</scope>
    <source>
        <strain evidence="5 6">Gsoil1550</strain>
    </source>
</reference>
<dbReference type="PANTHER" id="PTHR43553:SF3">
    <property type="entry name" value="ABC TRANSPORTER ATP-BINDING PROTEIN MODF"/>
    <property type="match status" value="1"/>
</dbReference>
<protein>
    <submittedName>
        <fullName evidence="5">ATP-binding cassette domain-containing protein</fullName>
    </submittedName>
</protein>
<dbReference type="GO" id="GO:0043190">
    <property type="term" value="C:ATP-binding cassette (ABC) transporter complex"/>
    <property type="evidence" value="ECO:0007669"/>
    <property type="project" value="TreeGrafter"/>
</dbReference>
<accession>A0A5B8V9U7</accession>
<sequence>MQQPSIILKDISVKLQGNTLLDGISFSLQSNQHLAIAGASGSGKTTLAKVICSRAFHHGIVEFANKRSINFVEQHYHFKTRSNTQDFYYQQRYNSFDNNDALTIEEELQLVSTDETKIDSLLSELQLEHRRQSPLLHLSSGEHKRFQLIKALLAHTDILILDEPFVGLDITSRKKLNNILSNVAASGTQIICITDINEIPDCITDIAYLEEGKLKQFTTKEVFELSKENLFADYQPVYSFPALTNKEEKQFSNAVRMENVSIAYGEKKVLDNINWTVKQGERWLLRGHNGAGKSTLLSLIYGDNPQAYANSIYLFDKRRGSGESIWDIKKNIGYVSPELQWYFDRNTTVYYAIGSGFYDTIGLFRKLTAEQQNIIEQWLDLLRLSHVTHKPLSTISASEQRLTLLLRALVKDPPLLLLDEPCQGLDEKQTTHFVQLIDDLCIQLNKTLIYISHYDNEIPSCIDKCLNLDLKDDKIDRKFVNTAVNDLVCLN</sequence>
<proteinExistence type="predicted"/>
<dbReference type="InterPro" id="IPR050095">
    <property type="entry name" value="ECF_ABC_transporter_ATP-bd"/>
</dbReference>
<dbReference type="GO" id="GO:0042626">
    <property type="term" value="F:ATPase-coupled transmembrane transporter activity"/>
    <property type="evidence" value="ECO:0007669"/>
    <property type="project" value="TreeGrafter"/>
</dbReference>
<evidence type="ECO:0000313" key="6">
    <source>
        <dbReference type="Proteomes" id="UP000321533"/>
    </source>
</evidence>
<dbReference type="Pfam" id="PF00005">
    <property type="entry name" value="ABC_tran"/>
    <property type="match status" value="2"/>
</dbReference>
<dbReference type="EMBL" id="CP042435">
    <property type="protein sequence ID" value="QEC67098.1"/>
    <property type="molecule type" value="Genomic_DNA"/>
</dbReference>
<gene>
    <name evidence="5" type="ORF">FRZ67_07270</name>
</gene>
<dbReference type="InterPro" id="IPR003593">
    <property type="entry name" value="AAA+_ATPase"/>
</dbReference>
<evidence type="ECO:0000313" key="5">
    <source>
        <dbReference type="EMBL" id="QEC67098.1"/>
    </source>
</evidence>
<keyword evidence="2" id="KW-0547">Nucleotide-binding</keyword>
<evidence type="ECO:0000259" key="4">
    <source>
        <dbReference type="PROSITE" id="PS50893"/>
    </source>
</evidence>
<organism evidence="5 6">
    <name type="scientific">Panacibacter ginsenosidivorans</name>
    <dbReference type="NCBI Taxonomy" id="1813871"/>
    <lineage>
        <taxon>Bacteria</taxon>
        <taxon>Pseudomonadati</taxon>
        <taxon>Bacteroidota</taxon>
        <taxon>Chitinophagia</taxon>
        <taxon>Chitinophagales</taxon>
        <taxon>Chitinophagaceae</taxon>
        <taxon>Panacibacter</taxon>
    </lineage>
</organism>
<feature type="domain" description="ABC transporter" evidence="4">
    <location>
        <begin position="6"/>
        <end position="236"/>
    </location>
</feature>
<dbReference type="AlphaFoldDB" id="A0A5B8V9U7"/>
<dbReference type="GO" id="GO:0005524">
    <property type="term" value="F:ATP binding"/>
    <property type="evidence" value="ECO:0007669"/>
    <property type="project" value="UniProtKB-KW"/>
</dbReference>
<dbReference type="GO" id="GO:0016887">
    <property type="term" value="F:ATP hydrolysis activity"/>
    <property type="evidence" value="ECO:0007669"/>
    <property type="project" value="InterPro"/>
</dbReference>
<feature type="domain" description="ABC transporter" evidence="4">
    <location>
        <begin position="255"/>
        <end position="491"/>
    </location>
</feature>
<dbReference type="OrthoDB" id="9789994at2"/>
<evidence type="ECO:0000256" key="3">
    <source>
        <dbReference type="ARBA" id="ARBA00022840"/>
    </source>
</evidence>